<sequence length="76" mass="8336">MDGVKGSWVLAVDLVGQGGILRTDVSDITRPKIPVRPGYKSDRYPRYVLGAPYSPNEHKRARSQAQRADGARAAWG</sequence>
<reference evidence="2 3" key="2">
    <citation type="submission" date="2020-03" db="EMBL/GenBank/DDBJ databases">
        <authorList>
            <person name="Ichikawa N."/>
            <person name="Kimura A."/>
            <person name="Kitahashi Y."/>
            <person name="Uohara A."/>
        </authorList>
    </citation>
    <scope>NUCLEOTIDE SEQUENCE [LARGE SCALE GENOMIC DNA]</scope>
    <source>
        <strain evidence="2 3">NBRC 108638</strain>
    </source>
</reference>
<dbReference type="AlphaFoldDB" id="A0A6V8L3F1"/>
<name>A0A6V8L3F1_9ACTN</name>
<feature type="region of interest" description="Disordered" evidence="1">
    <location>
        <begin position="51"/>
        <end position="76"/>
    </location>
</feature>
<evidence type="ECO:0000313" key="2">
    <source>
        <dbReference type="EMBL" id="GFJ89169.1"/>
    </source>
</evidence>
<dbReference type="EMBL" id="BLPG01000001">
    <property type="protein sequence ID" value="GFJ89169.1"/>
    <property type="molecule type" value="Genomic_DNA"/>
</dbReference>
<dbReference type="Proteomes" id="UP000482960">
    <property type="component" value="Unassembled WGS sequence"/>
</dbReference>
<keyword evidence="3" id="KW-1185">Reference proteome</keyword>
<organism evidence="2 3">
    <name type="scientific">Phytohabitans rumicis</name>
    <dbReference type="NCBI Taxonomy" id="1076125"/>
    <lineage>
        <taxon>Bacteria</taxon>
        <taxon>Bacillati</taxon>
        <taxon>Actinomycetota</taxon>
        <taxon>Actinomycetes</taxon>
        <taxon>Micromonosporales</taxon>
        <taxon>Micromonosporaceae</taxon>
    </lineage>
</organism>
<gene>
    <name evidence="2" type="ORF">Prum_028110</name>
</gene>
<protein>
    <submittedName>
        <fullName evidence="2">Uncharacterized protein</fullName>
    </submittedName>
</protein>
<evidence type="ECO:0000313" key="3">
    <source>
        <dbReference type="Proteomes" id="UP000482960"/>
    </source>
</evidence>
<comment type="caution">
    <text evidence="2">The sequence shown here is derived from an EMBL/GenBank/DDBJ whole genome shotgun (WGS) entry which is preliminary data.</text>
</comment>
<proteinExistence type="predicted"/>
<evidence type="ECO:0000256" key="1">
    <source>
        <dbReference type="SAM" id="MobiDB-lite"/>
    </source>
</evidence>
<accession>A0A6V8L3F1</accession>
<reference evidence="2 3" key="1">
    <citation type="submission" date="2020-03" db="EMBL/GenBank/DDBJ databases">
        <title>Whole genome shotgun sequence of Phytohabitans rumicis NBRC 108638.</title>
        <authorList>
            <person name="Komaki H."/>
            <person name="Tamura T."/>
        </authorList>
    </citation>
    <scope>NUCLEOTIDE SEQUENCE [LARGE SCALE GENOMIC DNA]</scope>
    <source>
        <strain evidence="2 3">NBRC 108638</strain>
    </source>
</reference>